<evidence type="ECO:0000313" key="1">
    <source>
        <dbReference type="EMBL" id="QJA98642.1"/>
    </source>
</evidence>
<dbReference type="EMBL" id="MT143597">
    <property type="protein sequence ID" value="QJA98642.1"/>
    <property type="molecule type" value="Genomic_DNA"/>
</dbReference>
<protein>
    <submittedName>
        <fullName evidence="1">Uncharacterized protein</fullName>
    </submittedName>
</protein>
<organism evidence="1">
    <name type="scientific">viral metagenome</name>
    <dbReference type="NCBI Taxonomy" id="1070528"/>
    <lineage>
        <taxon>unclassified sequences</taxon>
        <taxon>metagenomes</taxon>
        <taxon>organismal metagenomes</taxon>
    </lineage>
</organism>
<accession>A0A6M3LYJ3</accession>
<dbReference type="AlphaFoldDB" id="A0A6M3LYJ3"/>
<reference evidence="1" key="1">
    <citation type="submission" date="2020-03" db="EMBL/GenBank/DDBJ databases">
        <title>The deep terrestrial virosphere.</title>
        <authorList>
            <person name="Holmfeldt K."/>
            <person name="Nilsson E."/>
            <person name="Simone D."/>
            <person name="Lopez-Fernandez M."/>
            <person name="Wu X."/>
            <person name="de Brujin I."/>
            <person name="Lundin D."/>
            <person name="Andersson A."/>
            <person name="Bertilsson S."/>
            <person name="Dopson M."/>
        </authorList>
    </citation>
    <scope>NUCLEOTIDE SEQUENCE</scope>
    <source>
        <strain evidence="1">MM171A01677</strain>
    </source>
</reference>
<sequence length="55" mass="6759">MLDKQWKKIENLHRHRALTSRVKMRLRKEREILEKRLITINVLLEKPVVRSTIKI</sequence>
<gene>
    <name evidence="1" type="ORF">MM171A01677_0004</name>
</gene>
<proteinExistence type="predicted"/>
<name>A0A6M3LYJ3_9ZZZZ</name>